<feature type="domain" description="HMG box" evidence="4">
    <location>
        <begin position="469"/>
        <end position="549"/>
    </location>
</feature>
<dbReference type="PANTHER" id="PTHR48112:SF22">
    <property type="entry name" value="MITOCHONDRIAL TRANSCRIPTION FACTOR A, ISOFORM B"/>
    <property type="match status" value="1"/>
</dbReference>
<feature type="compositionally biased region" description="Low complexity" evidence="3">
    <location>
        <begin position="175"/>
        <end position="224"/>
    </location>
</feature>
<dbReference type="AlphaFoldDB" id="A0A1B9GUY7"/>
<feature type="compositionally biased region" description="Low complexity" evidence="3">
    <location>
        <begin position="303"/>
        <end position="333"/>
    </location>
</feature>
<dbReference type="SUPFAM" id="SSF47095">
    <property type="entry name" value="HMG-box"/>
    <property type="match status" value="2"/>
</dbReference>
<gene>
    <name evidence="5" type="ORF">I316_03356</name>
</gene>
<feature type="region of interest" description="Disordered" evidence="3">
    <location>
        <begin position="611"/>
        <end position="766"/>
    </location>
</feature>
<feature type="region of interest" description="Disordered" evidence="3">
    <location>
        <begin position="175"/>
        <end position="479"/>
    </location>
</feature>
<feature type="region of interest" description="Disordered" evidence="3">
    <location>
        <begin position="801"/>
        <end position="852"/>
    </location>
</feature>
<feature type="compositionally biased region" description="Basic and acidic residues" evidence="3">
    <location>
        <begin position="624"/>
        <end position="665"/>
    </location>
</feature>
<dbReference type="STRING" id="1296120.A0A1B9GUY7"/>
<feature type="DNA-binding region" description="HMG box" evidence="2">
    <location>
        <begin position="584"/>
        <end position="656"/>
    </location>
</feature>
<feature type="compositionally biased region" description="Polar residues" evidence="3">
    <location>
        <begin position="109"/>
        <end position="120"/>
    </location>
</feature>
<dbReference type="InterPro" id="IPR009071">
    <property type="entry name" value="HMG_box_dom"/>
</dbReference>
<keyword evidence="6" id="KW-1185">Reference proteome</keyword>
<keyword evidence="1 2" id="KW-0238">DNA-binding</keyword>
<evidence type="ECO:0000259" key="4">
    <source>
        <dbReference type="PROSITE" id="PS50118"/>
    </source>
</evidence>
<feature type="compositionally biased region" description="Polar residues" evidence="3">
    <location>
        <begin position="732"/>
        <end position="744"/>
    </location>
</feature>
<sequence length="923" mass="98398">MYSSTHQRSSSNPRAYTTADPLSGRRDDTAGQSMYGGEDSYGAYQHAGGYSSMGNVGGYGGYSSGVNLAGYGTTTSPSAPSGSRRTSGPKHNTPPQASAPATNPSPSSRYYQTAQPQNNADAAGHHQSPYQPSSAPPQVLNHHHSGMGSQPQTAHPYASQYHNYYDQHQGQWANYPSAAGQGGYAQQSAAPRSSTTQSTTTPTVPQSATLGDSHQQQQPSHRSSATGSSAYDYSGATGAYQSWPPHDQSRGSSGQQQPQQSWQQAPQTGSSRSSQSQGSQAAMMQQGGWQGYGGHPSMPQTMPPHHMASAHMPPGGQYGWQQQQQWGSSGYGYPPAPAPHTQPVHTQPAQSAPPPVGASASAAAATSGKKSKKEKHEKVDKHDLKAEKAEKKAEKAAAKAAEKAEKAEKKHKKDKSSSDYKGLGKRHVESSTEEEADEKKEGGKKRKGKKHDEEKPAHKAPAKSHLHPPRQAQSAWQLFFTDELNKAKAAAAQGNSPGGTPHHAKLNVAQIAKDAGTAYASLNEEQKKYYAQKVIESKEQYARELAVWQATLTPEDIKAENAFRAQQRKEGKSRKGNLKDPNAPKKPLSAYFLFLKGIRENDDIRAKVWGDESETTKQSVLAAERWRSLSDEEKKPYLQQAEHDKQEYEAARKIYEDDAAARARGEVPTPPAGGSDPVTGVKGEENNNDGESGEHHYPLFPFSDPVKASSSSPVVNDVKYPSSEPNFPDFQQGDSRGSASNIPAQQGEERRTIEHSCDDDDDEFQGFTDPLEEMELAGLENMTGAGESHEPQWDELQRLMGTTDDGYDEKAEEGGVKETGDSAEGVSVAPALSEAAGSTDLQTQSGTSEAQVQQIAAQAEGLTAVPQLATSSALGSGVPTEAVGELPPAGVPVADANGAGSAEVYQSQPQGIVKSNLPAADGV</sequence>
<evidence type="ECO:0000256" key="2">
    <source>
        <dbReference type="PROSITE-ProRule" id="PRU00267"/>
    </source>
</evidence>
<dbReference type="SMART" id="SM00398">
    <property type="entry name" value="HMG"/>
    <property type="match status" value="2"/>
</dbReference>
<feature type="compositionally biased region" description="Polar residues" evidence="3">
    <location>
        <begin position="1"/>
        <end position="15"/>
    </location>
</feature>
<feature type="region of interest" description="Disordered" evidence="3">
    <location>
        <begin position="1"/>
        <end position="162"/>
    </location>
</feature>
<feature type="compositionally biased region" description="Low complexity" evidence="3">
    <location>
        <begin position="93"/>
        <end position="108"/>
    </location>
</feature>
<dbReference type="PANTHER" id="PTHR48112">
    <property type="entry name" value="HIGH MOBILITY GROUP PROTEIN DSP1"/>
    <property type="match status" value="1"/>
</dbReference>
<proteinExistence type="predicted"/>
<feature type="region of interest" description="Disordered" evidence="3">
    <location>
        <begin position="873"/>
        <end position="896"/>
    </location>
</feature>
<dbReference type="PROSITE" id="PS50118">
    <property type="entry name" value="HMG_BOX_2"/>
    <property type="match status" value="2"/>
</dbReference>
<reference evidence="6" key="2">
    <citation type="submission" date="2013-12" db="EMBL/GenBank/DDBJ databases">
        <title>Evolution of pathogenesis and genome organization in the Tremellales.</title>
        <authorList>
            <person name="Cuomo C."/>
            <person name="Litvintseva A."/>
            <person name="Heitman J."/>
            <person name="Chen Y."/>
            <person name="Sun S."/>
            <person name="Springer D."/>
            <person name="Dromer F."/>
            <person name="Young S."/>
            <person name="Zeng Q."/>
            <person name="Chapman S."/>
            <person name="Gujja S."/>
            <person name="Saif S."/>
            <person name="Birren B."/>
        </authorList>
    </citation>
    <scope>NUCLEOTIDE SEQUENCE [LARGE SCALE GENOMIC DNA]</scope>
    <source>
        <strain evidence="6">BCC8398</strain>
    </source>
</reference>
<organism evidence="5 6">
    <name type="scientific">Kwoniella heveanensis BCC8398</name>
    <dbReference type="NCBI Taxonomy" id="1296120"/>
    <lineage>
        <taxon>Eukaryota</taxon>
        <taxon>Fungi</taxon>
        <taxon>Dikarya</taxon>
        <taxon>Basidiomycota</taxon>
        <taxon>Agaricomycotina</taxon>
        <taxon>Tremellomycetes</taxon>
        <taxon>Tremellales</taxon>
        <taxon>Cryptococcaceae</taxon>
        <taxon>Kwoniella</taxon>
    </lineage>
</organism>
<feature type="DNA-binding region" description="HMG box" evidence="2">
    <location>
        <begin position="469"/>
        <end position="549"/>
    </location>
</feature>
<dbReference type="Gene3D" id="1.10.30.10">
    <property type="entry name" value="High mobility group box domain"/>
    <property type="match status" value="2"/>
</dbReference>
<dbReference type="EMBL" id="KV700123">
    <property type="protein sequence ID" value="OCF34812.1"/>
    <property type="molecule type" value="Genomic_DNA"/>
</dbReference>
<evidence type="ECO:0000256" key="1">
    <source>
        <dbReference type="ARBA" id="ARBA00023125"/>
    </source>
</evidence>
<evidence type="ECO:0000256" key="3">
    <source>
        <dbReference type="SAM" id="MobiDB-lite"/>
    </source>
</evidence>
<dbReference type="Proteomes" id="UP000092666">
    <property type="component" value="Unassembled WGS sequence"/>
</dbReference>
<evidence type="ECO:0000313" key="5">
    <source>
        <dbReference type="EMBL" id="OCF34812.1"/>
    </source>
</evidence>
<keyword evidence="2" id="KW-0539">Nucleus</keyword>
<evidence type="ECO:0000313" key="6">
    <source>
        <dbReference type="Proteomes" id="UP000092666"/>
    </source>
</evidence>
<dbReference type="GO" id="GO:0005634">
    <property type="term" value="C:nucleus"/>
    <property type="evidence" value="ECO:0007669"/>
    <property type="project" value="UniProtKB-UniRule"/>
</dbReference>
<feature type="compositionally biased region" description="Low complexity" evidence="3">
    <location>
        <begin position="250"/>
        <end position="287"/>
    </location>
</feature>
<dbReference type="Pfam" id="PF09011">
    <property type="entry name" value="HMG_box_2"/>
    <property type="match status" value="2"/>
</dbReference>
<feature type="domain" description="HMG box" evidence="4">
    <location>
        <begin position="584"/>
        <end position="656"/>
    </location>
</feature>
<feature type="compositionally biased region" description="Low complexity" evidence="3">
    <location>
        <begin position="127"/>
        <end position="138"/>
    </location>
</feature>
<protein>
    <recommendedName>
        <fullName evidence="4">HMG box domain-containing protein</fullName>
    </recommendedName>
</protein>
<feature type="compositionally biased region" description="Low complexity" evidence="3">
    <location>
        <begin position="64"/>
        <end position="86"/>
    </location>
</feature>
<feature type="compositionally biased region" description="Basic and acidic residues" evidence="3">
    <location>
        <begin position="747"/>
        <end position="756"/>
    </location>
</feature>
<reference evidence="5 6" key="1">
    <citation type="submission" date="2013-07" db="EMBL/GenBank/DDBJ databases">
        <title>The Genome Sequence of Cryptococcus heveanensis BCC8398.</title>
        <authorList>
            <consortium name="The Broad Institute Genome Sequencing Platform"/>
            <person name="Cuomo C."/>
            <person name="Litvintseva A."/>
            <person name="Chen Y."/>
            <person name="Heitman J."/>
            <person name="Sun S."/>
            <person name="Springer D."/>
            <person name="Dromer F."/>
            <person name="Young S.K."/>
            <person name="Zeng Q."/>
            <person name="Gargeya S."/>
            <person name="Fitzgerald M."/>
            <person name="Abouelleil A."/>
            <person name="Alvarado L."/>
            <person name="Berlin A.M."/>
            <person name="Chapman S.B."/>
            <person name="Dewar J."/>
            <person name="Goldberg J."/>
            <person name="Griggs A."/>
            <person name="Gujja S."/>
            <person name="Hansen M."/>
            <person name="Howarth C."/>
            <person name="Imamovic A."/>
            <person name="Larimer J."/>
            <person name="McCowan C."/>
            <person name="Murphy C."/>
            <person name="Pearson M."/>
            <person name="Priest M."/>
            <person name="Roberts A."/>
            <person name="Saif S."/>
            <person name="Shea T."/>
            <person name="Sykes S."/>
            <person name="Wortman J."/>
            <person name="Nusbaum C."/>
            <person name="Birren B."/>
        </authorList>
    </citation>
    <scope>NUCLEOTIDE SEQUENCE [LARGE SCALE GENOMIC DNA]</scope>
    <source>
        <strain evidence="5 6">BCC8398</strain>
    </source>
</reference>
<feature type="compositionally biased region" description="Basic residues" evidence="3">
    <location>
        <begin position="458"/>
        <end position="468"/>
    </location>
</feature>
<dbReference type="InterPro" id="IPR036910">
    <property type="entry name" value="HMG_box_dom_sf"/>
</dbReference>
<name>A0A1B9GUY7_9TREE</name>
<feature type="compositionally biased region" description="Basic and acidic residues" evidence="3">
    <location>
        <begin position="374"/>
        <end position="408"/>
    </location>
</feature>
<feature type="compositionally biased region" description="Polar residues" evidence="3">
    <location>
        <begin position="839"/>
        <end position="849"/>
    </location>
</feature>
<accession>A0A1B9GUY7</accession>
<dbReference type="GO" id="GO:0003677">
    <property type="term" value="F:DNA binding"/>
    <property type="evidence" value="ECO:0007669"/>
    <property type="project" value="UniProtKB-UniRule"/>
</dbReference>
<feature type="compositionally biased region" description="Basic and acidic residues" evidence="3">
    <location>
        <begin position="808"/>
        <end position="820"/>
    </location>
</feature>
<feature type="compositionally biased region" description="Low complexity" evidence="3">
    <location>
        <begin position="357"/>
        <end position="368"/>
    </location>
</feature>
<dbReference type="OrthoDB" id="5550281at2759"/>
<feature type="compositionally biased region" description="Acidic residues" evidence="3">
    <location>
        <begin position="757"/>
        <end position="766"/>
    </location>
</feature>
<dbReference type="InterPro" id="IPR050342">
    <property type="entry name" value="HMGB"/>
</dbReference>
<feature type="region of interest" description="Disordered" evidence="3">
    <location>
        <begin position="559"/>
        <end position="586"/>
    </location>
</feature>